<dbReference type="GO" id="GO:0003677">
    <property type="term" value="F:DNA binding"/>
    <property type="evidence" value="ECO:0007669"/>
    <property type="project" value="UniProtKB-KW"/>
</dbReference>
<dbReference type="PANTHER" id="PTHR47657:SF13">
    <property type="entry name" value="ZN(2)-C6 FUNGAL-TYPE DOMAIN-CONTAINING PROTEIN-RELATED"/>
    <property type="match status" value="1"/>
</dbReference>
<feature type="region of interest" description="Disordered" evidence="5">
    <location>
        <begin position="1"/>
        <end position="23"/>
    </location>
</feature>
<name>A0A9W9HP59_9EURO</name>
<dbReference type="Gene3D" id="4.10.240.10">
    <property type="entry name" value="Zn(2)-C6 fungal-type DNA-binding domain"/>
    <property type="match status" value="1"/>
</dbReference>
<keyword evidence="7" id="KW-1185">Reference proteome</keyword>
<evidence type="ECO:0000256" key="3">
    <source>
        <dbReference type="ARBA" id="ARBA00023163"/>
    </source>
</evidence>
<dbReference type="InterPro" id="IPR052400">
    <property type="entry name" value="Zn2-C6_fungal_TF"/>
</dbReference>
<dbReference type="InterPro" id="IPR021858">
    <property type="entry name" value="Fun_TF"/>
</dbReference>
<dbReference type="OrthoDB" id="416217at2759"/>
<keyword evidence="3" id="KW-0804">Transcription</keyword>
<accession>A0A9W9HP59</accession>
<dbReference type="EMBL" id="JAPQKO010000008">
    <property type="protein sequence ID" value="KAJ5152112.1"/>
    <property type="molecule type" value="Genomic_DNA"/>
</dbReference>
<evidence type="ECO:0000256" key="5">
    <source>
        <dbReference type="SAM" id="MobiDB-lite"/>
    </source>
</evidence>
<dbReference type="PANTHER" id="PTHR47657">
    <property type="entry name" value="STEROL REGULATORY ELEMENT-BINDING PROTEIN ECM22"/>
    <property type="match status" value="1"/>
</dbReference>
<sequence>MDLSGQKFVRARRTHRKSRSGSLSCFPGRSWRRLDSSKNNSNDQLQCDEKRPVCSNCSNHDIECSFSTVENVHSESSETGISAMTPESRPQPRRYQPYQYSTGGLKQIFRLNKTTNPSQASPESNHEIKDASSDAGPPDTISLADLHLFHHYTISTYRSMTAAEDPKRVWQDHLVQWGIEFPSILHLILALSALHLSYERLAQREHYIHQADNHFTFGVRSVTNVLSQLNEDNCQKIYMAASLICFIYFGRGPRPGEYLIFSDSGPAEWLVLMHGVRVVVATYHEKVFSGILKPEPEERDRTLSPAMRSELQEHTTRMDAVQRLVEQEILNDNNQSAYISAIKDLVGIMDEVYERRTAGTPGVGIMHLVVGWLYRRPETFVAFLERKEPRALIILAYWGVFLKYMESSWFMGGWGEHVLSGIARNLEPDFQSWIDWPLQRVGVSR</sequence>
<dbReference type="CDD" id="cd00067">
    <property type="entry name" value="GAL4"/>
    <property type="match status" value="1"/>
</dbReference>
<dbReference type="AlphaFoldDB" id="A0A9W9HP59"/>
<proteinExistence type="predicted"/>
<dbReference type="InterPro" id="IPR036864">
    <property type="entry name" value="Zn2-C6_fun-type_DNA-bd_sf"/>
</dbReference>
<evidence type="ECO:0008006" key="8">
    <source>
        <dbReference type="Google" id="ProtNLM"/>
    </source>
</evidence>
<dbReference type="SUPFAM" id="SSF57701">
    <property type="entry name" value="Zn2/Cys6 DNA-binding domain"/>
    <property type="match status" value="1"/>
</dbReference>
<gene>
    <name evidence="6" type="ORF">N7492_010407</name>
</gene>
<evidence type="ECO:0000313" key="6">
    <source>
        <dbReference type="EMBL" id="KAJ5152112.1"/>
    </source>
</evidence>
<dbReference type="Pfam" id="PF11951">
    <property type="entry name" value="Fungal_trans_2"/>
    <property type="match status" value="1"/>
</dbReference>
<keyword evidence="1" id="KW-0805">Transcription regulation</keyword>
<evidence type="ECO:0000256" key="1">
    <source>
        <dbReference type="ARBA" id="ARBA00023015"/>
    </source>
</evidence>
<evidence type="ECO:0000256" key="2">
    <source>
        <dbReference type="ARBA" id="ARBA00023125"/>
    </source>
</evidence>
<feature type="compositionally biased region" description="Basic residues" evidence="5">
    <location>
        <begin position="9"/>
        <end position="19"/>
    </location>
</feature>
<feature type="region of interest" description="Disordered" evidence="5">
    <location>
        <begin position="75"/>
        <end position="94"/>
    </location>
</feature>
<dbReference type="Proteomes" id="UP001146351">
    <property type="component" value="Unassembled WGS sequence"/>
</dbReference>
<evidence type="ECO:0000313" key="7">
    <source>
        <dbReference type="Proteomes" id="UP001146351"/>
    </source>
</evidence>
<comment type="caution">
    <text evidence="6">The sequence shown here is derived from an EMBL/GenBank/DDBJ whole genome shotgun (WGS) entry which is preliminary data.</text>
</comment>
<reference evidence="6" key="1">
    <citation type="submission" date="2022-11" db="EMBL/GenBank/DDBJ databases">
        <authorList>
            <person name="Petersen C."/>
        </authorList>
    </citation>
    <scope>NUCLEOTIDE SEQUENCE</scope>
    <source>
        <strain evidence="6">IBT 21917</strain>
    </source>
</reference>
<organism evidence="6 7">
    <name type="scientific">Penicillium capsulatum</name>
    <dbReference type="NCBI Taxonomy" id="69766"/>
    <lineage>
        <taxon>Eukaryota</taxon>
        <taxon>Fungi</taxon>
        <taxon>Dikarya</taxon>
        <taxon>Ascomycota</taxon>
        <taxon>Pezizomycotina</taxon>
        <taxon>Eurotiomycetes</taxon>
        <taxon>Eurotiomycetidae</taxon>
        <taxon>Eurotiales</taxon>
        <taxon>Aspergillaceae</taxon>
        <taxon>Penicillium</taxon>
    </lineage>
</organism>
<dbReference type="GO" id="GO:0000981">
    <property type="term" value="F:DNA-binding transcription factor activity, RNA polymerase II-specific"/>
    <property type="evidence" value="ECO:0007669"/>
    <property type="project" value="InterPro"/>
</dbReference>
<dbReference type="InterPro" id="IPR001138">
    <property type="entry name" value="Zn2Cys6_DnaBD"/>
</dbReference>
<reference evidence="6" key="2">
    <citation type="journal article" date="2023" name="IMA Fungus">
        <title>Comparative genomic study of the Penicillium genus elucidates a diverse pangenome and 15 lateral gene transfer events.</title>
        <authorList>
            <person name="Petersen C."/>
            <person name="Sorensen T."/>
            <person name="Nielsen M.R."/>
            <person name="Sondergaard T.E."/>
            <person name="Sorensen J.L."/>
            <person name="Fitzpatrick D.A."/>
            <person name="Frisvad J.C."/>
            <person name="Nielsen K.L."/>
        </authorList>
    </citation>
    <scope>NUCLEOTIDE SEQUENCE</scope>
    <source>
        <strain evidence="6">IBT 21917</strain>
    </source>
</reference>
<protein>
    <recommendedName>
        <fullName evidence="8">Zn(2)-C6 fungal-type domain-containing protein</fullName>
    </recommendedName>
</protein>
<evidence type="ECO:0000256" key="4">
    <source>
        <dbReference type="ARBA" id="ARBA00023242"/>
    </source>
</evidence>
<keyword evidence="2" id="KW-0238">DNA-binding</keyword>
<feature type="region of interest" description="Disordered" evidence="5">
    <location>
        <begin position="115"/>
        <end position="136"/>
    </location>
</feature>
<keyword evidence="4" id="KW-0539">Nucleus</keyword>
<dbReference type="GO" id="GO:0008270">
    <property type="term" value="F:zinc ion binding"/>
    <property type="evidence" value="ECO:0007669"/>
    <property type="project" value="InterPro"/>
</dbReference>